<dbReference type="CDD" id="cd05930">
    <property type="entry name" value="A_NRPS"/>
    <property type="match status" value="1"/>
</dbReference>
<evidence type="ECO:0000256" key="1">
    <source>
        <dbReference type="ARBA" id="ARBA00006432"/>
    </source>
</evidence>
<dbReference type="EMBL" id="JACSPZ010000005">
    <property type="protein sequence ID" value="MBD8037455.1"/>
    <property type="molecule type" value="Genomic_DNA"/>
</dbReference>
<dbReference type="Gene3D" id="1.10.1200.10">
    <property type="entry name" value="ACP-like"/>
    <property type="match status" value="1"/>
</dbReference>
<comment type="similarity">
    <text evidence="1">Belongs to the ATP-dependent AMP-binding enzyme family.</text>
</comment>
<dbReference type="PANTHER" id="PTHR44845">
    <property type="entry name" value="CARRIER DOMAIN-CONTAINING PROTEIN"/>
    <property type="match status" value="1"/>
</dbReference>
<dbReference type="Pfam" id="PF00501">
    <property type="entry name" value="AMP-binding"/>
    <property type="match status" value="1"/>
</dbReference>
<dbReference type="Gene3D" id="3.40.50.980">
    <property type="match status" value="2"/>
</dbReference>
<dbReference type="PROSITE" id="PS50075">
    <property type="entry name" value="CARRIER"/>
    <property type="match status" value="1"/>
</dbReference>
<dbReference type="SUPFAM" id="SSF47336">
    <property type="entry name" value="ACP-like"/>
    <property type="match status" value="1"/>
</dbReference>
<dbReference type="Gene3D" id="3.40.50.720">
    <property type="entry name" value="NAD(P)-binding Rossmann-like Domain"/>
    <property type="match status" value="1"/>
</dbReference>
<dbReference type="NCBIfam" id="TIGR01733">
    <property type="entry name" value="AA-adenyl-dom"/>
    <property type="match status" value="1"/>
</dbReference>
<dbReference type="SUPFAM" id="SSF56801">
    <property type="entry name" value="Acetyl-CoA synthetase-like"/>
    <property type="match status" value="1"/>
</dbReference>
<dbReference type="RefSeq" id="WP_191700536.1">
    <property type="nucleotide sequence ID" value="NZ_JACSPZ010000005.1"/>
</dbReference>
<dbReference type="InterPro" id="IPR036291">
    <property type="entry name" value="NAD(P)-bd_dom_sf"/>
</dbReference>
<dbReference type="Gene3D" id="2.30.38.10">
    <property type="entry name" value="Luciferase, Domain 3"/>
    <property type="match status" value="1"/>
</dbReference>
<dbReference type="PROSITE" id="PS00012">
    <property type="entry name" value="PHOSPHOPANTETHEINE"/>
    <property type="match status" value="1"/>
</dbReference>
<dbReference type="PANTHER" id="PTHR44845:SF7">
    <property type="entry name" value="PLIPASTATIN SYNTHASE SUBUNIT D"/>
    <property type="match status" value="1"/>
</dbReference>
<evidence type="ECO:0000313" key="6">
    <source>
        <dbReference type="Proteomes" id="UP000619101"/>
    </source>
</evidence>
<feature type="domain" description="Carrier" evidence="4">
    <location>
        <begin position="522"/>
        <end position="596"/>
    </location>
</feature>
<evidence type="ECO:0000256" key="2">
    <source>
        <dbReference type="ARBA" id="ARBA00022450"/>
    </source>
</evidence>
<organism evidence="5 6">
    <name type="scientific">Solibacillus faecavium</name>
    <dbReference type="NCBI Taxonomy" id="2762221"/>
    <lineage>
        <taxon>Bacteria</taxon>
        <taxon>Bacillati</taxon>
        <taxon>Bacillota</taxon>
        <taxon>Bacilli</taxon>
        <taxon>Bacillales</taxon>
        <taxon>Caryophanaceae</taxon>
        <taxon>Solibacillus</taxon>
    </lineage>
</organism>
<dbReference type="InterPro" id="IPR045851">
    <property type="entry name" value="AMP-bd_C_sf"/>
</dbReference>
<name>A0ABR8XZT4_9BACL</name>
<comment type="caution">
    <text evidence="5">The sequence shown here is derived from an EMBL/GenBank/DDBJ whole genome shotgun (WGS) entry which is preliminary data.</text>
</comment>
<dbReference type="SUPFAM" id="SSF51735">
    <property type="entry name" value="NAD(P)-binding Rossmann-fold domains"/>
    <property type="match status" value="1"/>
</dbReference>
<reference evidence="5 6" key="1">
    <citation type="submission" date="2020-08" db="EMBL/GenBank/DDBJ databases">
        <title>A Genomic Blueprint of the Chicken Gut Microbiome.</title>
        <authorList>
            <person name="Gilroy R."/>
            <person name="Ravi A."/>
            <person name="Getino M."/>
            <person name="Pursley I."/>
            <person name="Horton D.L."/>
            <person name="Alikhan N.-F."/>
            <person name="Baker D."/>
            <person name="Gharbi K."/>
            <person name="Hall N."/>
            <person name="Watson M."/>
            <person name="Adriaenssens E.M."/>
            <person name="Foster-Nyarko E."/>
            <person name="Jarju S."/>
            <person name="Secka A."/>
            <person name="Antonio M."/>
            <person name="Oren A."/>
            <person name="Chaudhuri R."/>
            <person name="La Ragione R.M."/>
            <person name="Hildebrand F."/>
            <person name="Pallen M.J."/>
        </authorList>
    </citation>
    <scope>NUCLEOTIDE SEQUENCE [LARGE SCALE GENOMIC DNA]</scope>
    <source>
        <strain evidence="5 6">A46</strain>
    </source>
</reference>
<evidence type="ECO:0000259" key="4">
    <source>
        <dbReference type="PROSITE" id="PS50075"/>
    </source>
</evidence>
<dbReference type="InterPro" id="IPR009081">
    <property type="entry name" value="PP-bd_ACP"/>
</dbReference>
<dbReference type="InterPro" id="IPR000873">
    <property type="entry name" value="AMP-dep_synth/lig_dom"/>
</dbReference>
<dbReference type="InterPro" id="IPR010071">
    <property type="entry name" value="AA_adenyl_dom"/>
</dbReference>
<keyword evidence="3" id="KW-0597">Phosphoprotein</keyword>
<proteinExistence type="inferred from homology"/>
<dbReference type="Pfam" id="PF00550">
    <property type="entry name" value="PP-binding"/>
    <property type="match status" value="1"/>
</dbReference>
<accession>A0ABR8XZT4</accession>
<evidence type="ECO:0000256" key="3">
    <source>
        <dbReference type="ARBA" id="ARBA00022553"/>
    </source>
</evidence>
<keyword evidence="2" id="KW-0596">Phosphopantetheine</keyword>
<protein>
    <submittedName>
        <fullName evidence="5">Amino acid adenylation domain-containing protein</fullName>
    </submittedName>
</protein>
<dbReference type="Gene3D" id="3.30.300.30">
    <property type="match status" value="1"/>
</dbReference>
<dbReference type="InterPro" id="IPR013120">
    <property type="entry name" value="FAR_NAD-bd"/>
</dbReference>
<dbReference type="InterPro" id="IPR006162">
    <property type="entry name" value="Ppantetheine_attach_site"/>
</dbReference>
<evidence type="ECO:0000313" key="5">
    <source>
        <dbReference type="EMBL" id="MBD8037455.1"/>
    </source>
</evidence>
<dbReference type="InterPro" id="IPR036736">
    <property type="entry name" value="ACP-like_sf"/>
</dbReference>
<gene>
    <name evidence="5" type="ORF">H9635_11945</name>
</gene>
<dbReference type="Pfam" id="PF07993">
    <property type="entry name" value="NAD_binding_4"/>
    <property type="match status" value="1"/>
</dbReference>
<keyword evidence="6" id="KW-1185">Reference proteome</keyword>
<dbReference type="Proteomes" id="UP000619101">
    <property type="component" value="Unassembled WGS sequence"/>
</dbReference>
<sequence>MNTILHKLNEIVLKQGDAIALKERNRQLTFTELNNESNKVASYLIDNGLEKGGFVAIYLKRSIDTVISLLGIIKAGGVYVSLDPSHPNERNSYIIDDINTSFIITNTDAEQNLDSLQLDPSMNILQLENIYANKAVNLTLNINDNVEDPCYTIFTSGTTGKPKGTLIRQKGIMNLVDYMQKDWQVNDQDKILQFATYSFDASVLDTFLSLLTGSMLYLIDDEERMSESNFLNVVKSEGITIIPVLPTVFFNRIVNHLTEENSDLFASVKLVGVGGELLTGDLARKFKSFVGDQIRFFNLYGPTEITVMATAYEVPKDLSNDVYSVPIGKQLPGNKVYIVNEDGKQCKENEIGELWVASIGISLGYLHNEEKTKEVFIPNPFDANIYEGIVYKTGDLVKQLADGNIEFVSRKDTQVKIRGHRIEIAEIETKMNEVDGVNNAVVVVEKEGDDQILKAFFTSNERIEHTAIIETLKTDLPSYMLPTKLKQLEDIPFAPTGKVDRKALGKMEADRVSLVGSREIIAPRNEIEKDLIDVWKKVLKIDAVSVKDNLFDIGGHSLKVIEILAHVKQTYPALTIKDFFDLKTVENLAEKVINTSLNQDIQFNGEFTNLTEWPVMPIKEQVREVNKILVTGATGFLGSHIAQKLLEEGKEVFLLVRGENAEQRVSETMQKYFNCNTNPLITVISGDLTKKFLGLSKEDFTELANNIDAIIHSAADVRHFGNREHFEKVNVQGTKNIFELVNINADITFHHISTVGVVQDLLTEGKWNSVKDMSNIPEDLQLDSVYTDTKMKAEKWILDQAKVGKQVFVYRMGNLAGRYSDGHFQSNIDENAFYRMLKLMILVNKAPNVQWMVDFTPIDFAADVVVKSALTAEHTVRVYHVCHPDPIPFAQFVSILNELDLSIEMVETAFYEDYILSDSMSEEIKNLAVAQLDGDGASDTNAVFDSQQTMKLLKIQHLPKIEKEYIGKLIQYASEQQFIKLAVYA</sequence>